<reference evidence="1 2" key="1">
    <citation type="journal article" date="2007" name="Nature">
        <title>Evolution of genes and genomes on the Drosophila phylogeny.</title>
        <authorList>
            <consortium name="Drosophila 12 Genomes Consortium"/>
            <person name="Clark A.G."/>
            <person name="Eisen M.B."/>
            <person name="Smith D.R."/>
            <person name="Bergman C.M."/>
            <person name="Oliver B."/>
            <person name="Markow T.A."/>
            <person name="Kaufman T.C."/>
            <person name="Kellis M."/>
            <person name="Gelbart W."/>
            <person name="Iyer V.N."/>
            <person name="Pollard D.A."/>
            <person name="Sackton T.B."/>
            <person name="Larracuente A.M."/>
            <person name="Singh N.D."/>
            <person name="Abad J.P."/>
            <person name="Abt D.N."/>
            <person name="Adryan B."/>
            <person name="Aguade M."/>
            <person name="Akashi H."/>
            <person name="Anderson W.W."/>
            <person name="Aquadro C.F."/>
            <person name="Ardell D.H."/>
            <person name="Arguello R."/>
            <person name="Artieri C.G."/>
            <person name="Barbash D.A."/>
            <person name="Barker D."/>
            <person name="Barsanti P."/>
            <person name="Batterham P."/>
            <person name="Batzoglou S."/>
            <person name="Begun D."/>
            <person name="Bhutkar A."/>
            <person name="Blanco E."/>
            <person name="Bosak S.A."/>
            <person name="Bradley R.K."/>
            <person name="Brand A.D."/>
            <person name="Brent M.R."/>
            <person name="Brooks A.N."/>
            <person name="Brown R.H."/>
            <person name="Butlin R.K."/>
            <person name="Caggese C."/>
            <person name="Calvi B.R."/>
            <person name="Bernardo de Carvalho A."/>
            <person name="Caspi A."/>
            <person name="Castrezana S."/>
            <person name="Celniker S.E."/>
            <person name="Chang J.L."/>
            <person name="Chapple C."/>
            <person name="Chatterji S."/>
            <person name="Chinwalla A."/>
            <person name="Civetta A."/>
            <person name="Clifton S.W."/>
            <person name="Comeron J.M."/>
            <person name="Costello J.C."/>
            <person name="Coyne J.A."/>
            <person name="Daub J."/>
            <person name="David R.G."/>
            <person name="Delcher A.L."/>
            <person name="Delehaunty K."/>
            <person name="Do C.B."/>
            <person name="Ebling H."/>
            <person name="Edwards K."/>
            <person name="Eickbush T."/>
            <person name="Evans J.D."/>
            <person name="Filipski A."/>
            <person name="Findeiss S."/>
            <person name="Freyhult E."/>
            <person name="Fulton L."/>
            <person name="Fulton R."/>
            <person name="Garcia A.C."/>
            <person name="Gardiner A."/>
            <person name="Garfield D.A."/>
            <person name="Garvin B.E."/>
            <person name="Gibson G."/>
            <person name="Gilbert D."/>
            <person name="Gnerre S."/>
            <person name="Godfrey J."/>
            <person name="Good R."/>
            <person name="Gotea V."/>
            <person name="Gravely B."/>
            <person name="Greenberg A.J."/>
            <person name="Griffiths-Jones S."/>
            <person name="Gross S."/>
            <person name="Guigo R."/>
            <person name="Gustafson E.A."/>
            <person name="Haerty W."/>
            <person name="Hahn M.W."/>
            <person name="Halligan D.L."/>
            <person name="Halpern A.L."/>
            <person name="Halter G.M."/>
            <person name="Han M.V."/>
            <person name="Heger A."/>
            <person name="Hillier L."/>
            <person name="Hinrichs A.S."/>
            <person name="Holmes I."/>
            <person name="Hoskins R.A."/>
            <person name="Hubisz M.J."/>
            <person name="Hultmark D."/>
            <person name="Huntley M.A."/>
            <person name="Jaffe D.B."/>
            <person name="Jagadeeshan S."/>
            <person name="Jeck W.R."/>
            <person name="Johnson J."/>
            <person name="Jones C.D."/>
            <person name="Jordan W.C."/>
            <person name="Karpen G.H."/>
            <person name="Kataoka E."/>
            <person name="Keightley P.D."/>
            <person name="Kheradpour P."/>
            <person name="Kirkness E.F."/>
            <person name="Koerich L.B."/>
            <person name="Kristiansen K."/>
            <person name="Kudrna D."/>
            <person name="Kulathinal R.J."/>
            <person name="Kumar S."/>
            <person name="Kwok R."/>
            <person name="Lander E."/>
            <person name="Langley C.H."/>
            <person name="Lapoint R."/>
            <person name="Lazzaro B.P."/>
            <person name="Lee S.J."/>
            <person name="Levesque L."/>
            <person name="Li R."/>
            <person name="Lin C.F."/>
            <person name="Lin M.F."/>
            <person name="Lindblad-Toh K."/>
            <person name="Llopart A."/>
            <person name="Long M."/>
            <person name="Low L."/>
            <person name="Lozovsky E."/>
            <person name="Lu J."/>
            <person name="Luo M."/>
            <person name="Machado C.A."/>
            <person name="Makalowski W."/>
            <person name="Marzo M."/>
            <person name="Matsuda M."/>
            <person name="Matzkin L."/>
            <person name="McAllister B."/>
            <person name="McBride C.S."/>
            <person name="McKernan B."/>
            <person name="McKernan K."/>
            <person name="Mendez-Lago M."/>
            <person name="Minx P."/>
            <person name="Mollenhauer M.U."/>
            <person name="Montooth K."/>
            <person name="Mount S.M."/>
            <person name="Mu X."/>
            <person name="Myers E."/>
            <person name="Negre B."/>
            <person name="Newfeld S."/>
            <person name="Nielsen R."/>
            <person name="Noor M.A."/>
            <person name="O'Grady P."/>
            <person name="Pachter L."/>
            <person name="Papaceit M."/>
            <person name="Parisi M.J."/>
            <person name="Parisi M."/>
            <person name="Parts L."/>
            <person name="Pedersen J.S."/>
            <person name="Pesole G."/>
            <person name="Phillippy A.M."/>
            <person name="Ponting C.P."/>
            <person name="Pop M."/>
            <person name="Porcelli D."/>
            <person name="Powell J.R."/>
            <person name="Prohaska S."/>
            <person name="Pruitt K."/>
            <person name="Puig M."/>
            <person name="Quesneville H."/>
            <person name="Ram K.R."/>
            <person name="Rand D."/>
            <person name="Rasmussen M.D."/>
            <person name="Reed L.K."/>
            <person name="Reenan R."/>
            <person name="Reily A."/>
            <person name="Remington K.A."/>
            <person name="Rieger T.T."/>
            <person name="Ritchie M.G."/>
            <person name="Robin C."/>
            <person name="Rogers Y.H."/>
            <person name="Rohde C."/>
            <person name="Rozas J."/>
            <person name="Rubenfield M.J."/>
            <person name="Ruiz A."/>
            <person name="Russo S."/>
            <person name="Salzberg S.L."/>
            <person name="Sanchez-Gracia A."/>
            <person name="Saranga D.J."/>
            <person name="Sato H."/>
            <person name="Schaeffer S.W."/>
            <person name="Schatz M.C."/>
            <person name="Schlenke T."/>
            <person name="Schwartz R."/>
            <person name="Segarra C."/>
            <person name="Singh R.S."/>
            <person name="Sirot L."/>
            <person name="Sirota M."/>
            <person name="Sisneros N.B."/>
            <person name="Smith C.D."/>
            <person name="Smith T.F."/>
            <person name="Spieth J."/>
            <person name="Stage D.E."/>
            <person name="Stark A."/>
            <person name="Stephan W."/>
            <person name="Strausberg R.L."/>
            <person name="Strempel S."/>
            <person name="Sturgill D."/>
            <person name="Sutton G."/>
            <person name="Sutton G.G."/>
            <person name="Tao W."/>
            <person name="Teichmann S."/>
            <person name="Tobari Y.N."/>
            <person name="Tomimura Y."/>
            <person name="Tsolas J.M."/>
            <person name="Valente V.L."/>
            <person name="Venter E."/>
            <person name="Venter J.C."/>
            <person name="Vicario S."/>
            <person name="Vieira F.G."/>
            <person name="Vilella A.J."/>
            <person name="Villasante A."/>
            <person name="Walenz B."/>
            <person name="Wang J."/>
            <person name="Wasserman M."/>
            <person name="Watts T."/>
            <person name="Wilson D."/>
            <person name="Wilson R.K."/>
            <person name="Wing R.A."/>
            <person name="Wolfner M.F."/>
            <person name="Wong A."/>
            <person name="Wong G.K."/>
            <person name="Wu C.I."/>
            <person name="Wu G."/>
            <person name="Yamamoto D."/>
            <person name="Yang H.P."/>
            <person name="Yang S.P."/>
            <person name="Yorke J.A."/>
            <person name="Yoshida K."/>
            <person name="Zdobnov E."/>
            <person name="Zhang P."/>
            <person name="Zhang Y."/>
            <person name="Zimin A.V."/>
            <person name="Baldwin J."/>
            <person name="Abdouelleil A."/>
            <person name="Abdulkadir J."/>
            <person name="Abebe A."/>
            <person name="Abera B."/>
            <person name="Abreu J."/>
            <person name="Acer S.C."/>
            <person name="Aftuck L."/>
            <person name="Alexander A."/>
            <person name="An P."/>
            <person name="Anderson E."/>
            <person name="Anderson S."/>
            <person name="Arachi H."/>
            <person name="Azer M."/>
            <person name="Bachantsang P."/>
            <person name="Barry A."/>
            <person name="Bayul T."/>
            <person name="Berlin A."/>
            <person name="Bessette D."/>
            <person name="Bloom T."/>
            <person name="Blye J."/>
            <person name="Boguslavskiy L."/>
            <person name="Bonnet C."/>
            <person name="Boukhgalter B."/>
            <person name="Bourzgui I."/>
            <person name="Brown A."/>
            <person name="Cahill P."/>
            <person name="Channer S."/>
            <person name="Cheshatsang Y."/>
            <person name="Chuda L."/>
            <person name="Citroen M."/>
            <person name="Collymore A."/>
            <person name="Cooke P."/>
            <person name="Costello M."/>
            <person name="D'Aco K."/>
            <person name="Daza R."/>
            <person name="De Haan G."/>
            <person name="DeGray S."/>
            <person name="DeMaso C."/>
            <person name="Dhargay N."/>
            <person name="Dooley K."/>
            <person name="Dooley E."/>
            <person name="Doricent M."/>
            <person name="Dorje P."/>
            <person name="Dorjee K."/>
            <person name="Dupes A."/>
            <person name="Elong R."/>
            <person name="Falk J."/>
            <person name="Farina A."/>
            <person name="Faro S."/>
            <person name="Ferguson D."/>
            <person name="Fisher S."/>
            <person name="Foley C.D."/>
            <person name="Franke A."/>
            <person name="Friedrich D."/>
            <person name="Gadbois L."/>
            <person name="Gearin G."/>
            <person name="Gearin C.R."/>
            <person name="Giannoukos G."/>
            <person name="Goode T."/>
            <person name="Graham J."/>
            <person name="Grandbois E."/>
            <person name="Grewal S."/>
            <person name="Gyaltsen K."/>
            <person name="Hafez N."/>
            <person name="Hagos B."/>
            <person name="Hall J."/>
            <person name="Henson C."/>
            <person name="Hollinger A."/>
            <person name="Honan T."/>
            <person name="Huard M.D."/>
            <person name="Hughes L."/>
            <person name="Hurhula B."/>
            <person name="Husby M.E."/>
            <person name="Kamat A."/>
            <person name="Kanga B."/>
            <person name="Kashin S."/>
            <person name="Khazanovich D."/>
            <person name="Kisner P."/>
            <person name="Lance K."/>
            <person name="Lara M."/>
            <person name="Lee W."/>
            <person name="Lennon N."/>
            <person name="Letendre F."/>
            <person name="LeVine R."/>
            <person name="Lipovsky A."/>
            <person name="Liu X."/>
            <person name="Liu J."/>
            <person name="Liu S."/>
            <person name="Lokyitsang T."/>
            <person name="Lokyitsang Y."/>
            <person name="Lubonja R."/>
            <person name="Lui A."/>
            <person name="MacDonald P."/>
            <person name="Magnisalis V."/>
            <person name="Maru K."/>
            <person name="Matthews C."/>
            <person name="McCusker W."/>
            <person name="McDonough S."/>
            <person name="Mehta T."/>
            <person name="Meldrim J."/>
            <person name="Meneus L."/>
            <person name="Mihai O."/>
            <person name="Mihalev A."/>
            <person name="Mihova T."/>
            <person name="Mittelman R."/>
            <person name="Mlenga V."/>
            <person name="Montmayeur A."/>
            <person name="Mulrain L."/>
            <person name="Navidi A."/>
            <person name="Naylor J."/>
            <person name="Negash T."/>
            <person name="Nguyen T."/>
            <person name="Nguyen N."/>
            <person name="Nicol R."/>
            <person name="Norbu C."/>
            <person name="Norbu N."/>
            <person name="Novod N."/>
            <person name="O'Neill B."/>
            <person name="Osman S."/>
            <person name="Markiewicz E."/>
            <person name="Oyono O.L."/>
            <person name="Patti C."/>
            <person name="Phunkhang P."/>
            <person name="Pierre F."/>
            <person name="Priest M."/>
            <person name="Raghuraman S."/>
            <person name="Rege F."/>
            <person name="Reyes R."/>
            <person name="Rise C."/>
            <person name="Rogov P."/>
            <person name="Ross K."/>
            <person name="Ryan E."/>
            <person name="Settipalli S."/>
            <person name="Shea T."/>
            <person name="Sherpa N."/>
            <person name="Shi L."/>
            <person name="Shih D."/>
            <person name="Sparrow T."/>
            <person name="Spaulding J."/>
            <person name="Stalker J."/>
            <person name="Stange-Thomann N."/>
            <person name="Stavropoulos S."/>
            <person name="Stone C."/>
            <person name="Strader C."/>
            <person name="Tesfaye S."/>
            <person name="Thomson T."/>
            <person name="Thoulutsang Y."/>
            <person name="Thoulutsang D."/>
            <person name="Topham K."/>
            <person name="Topping I."/>
            <person name="Tsamla T."/>
            <person name="Vassiliev H."/>
            <person name="Vo A."/>
            <person name="Wangchuk T."/>
            <person name="Wangdi T."/>
            <person name="Weiand M."/>
            <person name="Wilkinson J."/>
            <person name="Wilson A."/>
            <person name="Yadav S."/>
            <person name="Young G."/>
            <person name="Yu Q."/>
            <person name="Zembek L."/>
            <person name="Zhong D."/>
            <person name="Zimmer A."/>
            <person name="Zwirko Z."/>
            <person name="Jaffe D.B."/>
            <person name="Alvarez P."/>
            <person name="Brockman W."/>
            <person name="Butler J."/>
            <person name="Chin C."/>
            <person name="Gnerre S."/>
            <person name="Grabherr M."/>
            <person name="Kleber M."/>
            <person name="Mauceli E."/>
            <person name="MacCallum I."/>
        </authorList>
    </citation>
    <scope>NUCLEOTIDE SEQUENCE [LARGE SCALE GENOMIC DNA]</scope>
    <source>
        <strain evidence="2">Tucson 14030-0811.24</strain>
    </source>
</reference>
<evidence type="ECO:0000313" key="1">
    <source>
        <dbReference type="EMBL" id="EDW80769.1"/>
    </source>
</evidence>
<name>B4NAF5_DROWI</name>
<dbReference type="Proteomes" id="UP000007798">
    <property type="component" value="Unassembled WGS sequence"/>
</dbReference>
<organism evidence="1 2">
    <name type="scientific">Drosophila willistoni</name>
    <name type="common">Fruit fly</name>
    <dbReference type="NCBI Taxonomy" id="7260"/>
    <lineage>
        <taxon>Eukaryota</taxon>
        <taxon>Metazoa</taxon>
        <taxon>Ecdysozoa</taxon>
        <taxon>Arthropoda</taxon>
        <taxon>Hexapoda</taxon>
        <taxon>Insecta</taxon>
        <taxon>Pterygota</taxon>
        <taxon>Neoptera</taxon>
        <taxon>Endopterygota</taxon>
        <taxon>Diptera</taxon>
        <taxon>Brachycera</taxon>
        <taxon>Muscomorpha</taxon>
        <taxon>Ephydroidea</taxon>
        <taxon>Drosophilidae</taxon>
        <taxon>Drosophila</taxon>
        <taxon>Sophophora</taxon>
    </lineage>
</organism>
<gene>
    <name evidence="1" type="primary">Dwil\GK11391</name>
    <name evidence="1" type="ORF">Dwil_GK11391</name>
</gene>
<dbReference type="InParanoid" id="B4NAF5"/>
<protein>
    <submittedName>
        <fullName evidence="1">Uncharacterized protein</fullName>
    </submittedName>
</protein>
<proteinExistence type="predicted"/>
<dbReference type="eggNOG" id="ENOG502TM66">
    <property type="taxonomic scope" value="Eukaryota"/>
</dbReference>
<keyword evidence="2" id="KW-1185">Reference proteome</keyword>
<dbReference type="OrthoDB" id="7977251at2759"/>
<dbReference type="PhylomeDB" id="B4NAF5"/>
<dbReference type="OMA" id="CRNSLDH"/>
<dbReference type="EMBL" id="CH964232">
    <property type="protein sequence ID" value="EDW80769.1"/>
    <property type="molecule type" value="Genomic_DNA"/>
</dbReference>
<sequence length="235" mass="27157">MIQYQNEVGPIVTGAKQNVCQGQRIWRKYGPLYESTKSVIAEQSLRASNLWNSTQKVIHQRADQVQQTKNTIDEEQRIINARLEQFFSVQHSPQLRSCYKQYERQVASLNRQLIDKYKVCSQSLDTILEHFEEEIVLEANFMSIASGEIEKLTKLCKVWQLKQLSYNHMGVLLCTVSGIGGINQRLATSLELCRDILLEMSPEDLNTPGCRTYQQLKMQFDQVYVDIQSCIEESQ</sequence>
<evidence type="ECO:0000313" key="2">
    <source>
        <dbReference type="Proteomes" id="UP000007798"/>
    </source>
</evidence>
<accession>B4NAF5</accession>
<dbReference type="STRING" id="7260.B4NAF5"/>
<dbReference type="HOGENOM" id="CLU_1116728_0_0_1"/>
<dbReference type="AlphaFoldDB" id="B4NAF5"/>